<dbReference type="AlphaFoldDB" id="A0A9Q3HU03"/>
<sequence length="125" mass="14466">MTIVHKSGNIHKNADGLRRWALDNTPENAAWVAQEEKHIEGIFVTEIGPKFLIPVKESYNMEKNFHILFQLLKEENHIEGICVTDIGTELFNQVKESFNMEDNCHMFFQLLMNACIEPSLSFKLD</sequence>
<evidence type="ECO:0000313" key="2">
    <source>
        <dbReference type="Proteomes" id="UP000765509"/>
    </source>
</evidence>
<dbReference type="EMBL" id="AVOT02025132">
    <property type="protein sequence ID" value="MBW0516237.1"/>
    <property type="molecule type" value="Genomic_DNA"/>
</dbReference>
<proteinExistence type="predicted"/>
<accession>A0A9Q3HU03</accession>
<dbReference type="Proteomes" id="UP000765509">
    <property type="component" value="Unassembled WGS sequence"/>
</dbReference>
<protein>
    <submittedName>
        <fullName evidence="1">Uncharacterized protein</fullName>
    </submittedName>
</protein>
<keyword evidence="2" id="KW-1185">Reference proteome</keyword>
<gene>
    <name evidence="1" type="ORF">O181_055952</name>
</gene>
<organism evidence="1 2">
    <name type="scientific">Austropuccinia psidii MF-1</name>
    <dbReference type="NCBI Taxonomy" id="1389203"/>
    <lineage>
        <taxon>Eukaryota</taxon>
        <taxon>Fungi</taxon>
        <taxon>Dikarya</taxon>
        <taxon>Basidiomycota</taxon>
        <taxon>Pucciniomycotina</taxon>
        <taxon>Pucciniomycetes</taxon>
        <taxon>Pucciniales</taxon>
        <taxon>Sphaerophragmiaceae</taxon>
        <taxon>Austropuccinia</taxon>
    </lineage>
</organism>
<evidence type="ECO:0000313" key="1">
    <source>
        <dbReference type="EMBL" id="MBW0516237.1"/>
    </source>
</evidence>
<comment type="caution">
    <text evidence="1">The sequence shown here is derived from an EMBL/GenBank/DDBJ whole genome shotgun (WGS) entry which is preliminary data.</text>
</comment>
<name>A0A9Q3HU03_9BASI</name>
<reference evidence="1" key="1">
    <citation type="submission" date="2021-03" db="EMBL/GenBank/DDBJ databases">
        <title>Draft genome sequence of rust myrtle Austropuccinia psidii MF-1, a brazilian biotype.</title>
        <authorList>
            <person name="Quecine M.C."/>
            <person name="Pachon D.M.R."/>
            <person name="Bonatelli M.L."/>
            <person name="Correr F.H."/>
            <person name="Franceschini L.M."/>
            <person name="Leite T.F."/>
            <person name="Margarido G.R.A."/>
            <person name="Almeida C.A."/>
            <person name="Ferrarezi J.A."/>
            <person name="Labate C.A."/>
        </authorList>
    </citation>
    <scope>NUCLEOTIDE SEQUENCE</scope>
    <source>
        <strain evidence="1">MF-1</strain>
    </source>
</reference>